<evidence type="ECO:0000256" key="3">
    <source>
        <dbReference type="ARBA" id="ARBA00022729"/>
    </source>
</evidence>
<evidence type="ECO:0000256" key="1">
    <source>
        <dbReference type="ARBA" id="ARBA00009075"/>
    </source>
</evidence>
<dbReference type="EMBL" id="CP032419">
    <property type="protein sequence ID" value="AYC32310.1"/>
    <property type="molecule type" value="Genomic_DNA"/>
</dbReference>
<dbReference type="Gene3D" id="2.40.160.10">
    <property type="entry name" value="Porin"/>
    <property type="match status" value="1"/>
</dbReference>
<dbReference type="Pfam" id="PF03573">
    <property type="entry name" value="OprD"/>
    <property type="match status" value="1"/>
</dbReference>
<comment type="similarity">
    <text evidence="1">Belongs to the outer membrane porin (Opr) (TC 1.B.25) family.</text>
</comment>
<dbReference type="KEGG" id="pcav:D3880_07935"/>
<keyword evidence="2" id="KW-0813">Transport</keyword>
<dbReference type="InterPro" id="IPR023614">
    <property type="entry name" value="Porin_dom_sf"/>
</dbReference>
<sequence>MTKGGEDNRAFRSLFSYSVSGHSLGAAYQALIGDSDYPFLNRGDSEGSGMSAGC</sequence>
<dbReference type="InterPro" id="IPR005318">
    <property type="entry name" value="OM_porin_bac"/>
</dbReference>
<evidence type="ECO:0000313" key="4">
    <source>
        <dbReference type="EMBL" id="AYC32310.1"/>
    </source>
</evidence>
<dbReference type="Proteomes" id="UP000265560">
    <property type="component" value="Chromosome"/>
</dbReference>
<gene>
    <name evidence="4" type="ORF">D3880_07935</name>
</gene>
<proteinExistence type="inferred from homology"/>
<evidence type="ECO:0000256" key="2">
    <source>
        <dbReference type="ARBA" id="ARBA00022448"/>
    </source>
</evidence>
<protein>
    <submittedName>
        <fullName evidence="4">Outer membrane porin, OprD family</fullName>
    </submittedName>
</protein>
<keyword evidence="3" id="KW-0732">Signal</keyword>
<name>A0A385Z196_9PSED</name>
<keyword evidence="5" id="KW-1185">Reference proteome</keyword>
<organism evidence="4 5">
    <name type="scientific">Pseudomonas cavernae</name>
    <dbReference type="NCBI Taxonomy" id="2320867"/>
    <lineage>
        <taxon>Bacteria</taxon>
        <taxon>Pseudomonadati</taxon>
        <taxon>Pseudomonadota</taxon>
        <taxon>Gammaproteobacteria</taxon>
        <taxon>Pseudomonadales</taxon>
        <taxon>Pseudomonadaceae</taxon>
        <taxon>Pseudomonas</taxon>
    </lineage>
</organism>
<dbReference type="GO" id="GO:0016020">
    <property type="term" value="C:membrane"/>
    <property type="evidence" value="ECO:0007669"/>
    <property type="project" value="InterPro"/>
</dbReference>
<accession>A0A385Z196</accession>
<dbReference type="AlphaFoldDB" id="A0A385Z196"/>
<reference evidence="5" key="1">
    <citation type="submission" date="2018-09" db="EMBL/GenBank/DDBJ databases">
        <authorList>
            <person name="Zhu H."/>
        </authorList>
    </citation>
    <scope>NUCLEOTIDE SEQUENCE [LARGE SCALE GENOMIC DNA]</scope>
    <source>
        <strain evidence="5">K2W31S-8</strain>
    </source>
</reference>
<evidence type="ECO:0000313" key="5">
    <source>
        <dbReference type="Proteomes" id="UP000265560"/>
    </source>
</evidence>